<reference evidence="2 3" key="1">
    <citation type="submission" date="2018-06" db="EMBL/GenBank/DDBJ databases">
        <authorList>
            <consortium name="Pathogen Informatics"/>
            <person name="Doyle S."/>
        </authorList>
    </citation>
    <scope>NUCLEOTIDE SEQUENCE [LARGE SCALE GENOMIC DNA]</scope>
    <source>
        <strain evidence="2 3">NCTC8738</strain>
    </source>
</reference>
<organism evidence="2 3">
    <name type="scientific">Streptococcus lutetiensis</name>
    <dbReference type="NCBI Taxonomy" id="150055"/>
    <lineage>
        <taxon>Bacteria</taxon>
        <taxon>Bacillati</taxon>
        <taxon>Bacillota</taxon>
        <taxon>Bacilli</taxon>
        <taxon>Lactobacillales</taxon>
        <taxon>Streptococcaceae</taxon>
        <taxon>Streptococcus</taxon>
    </lineage>
</organism>
<dbReference type="SUPFAM" id="SSF52218">
    <property type="entry name" value="Flavoproteins"/>
    <property type="match status" value="1"/>
</dbReference>
<evidence type="ECO:0000313" key="2">
    <source>
        <dbReference type="EMBL" id="SQF42997.1"/>
    </source>
</evidence>
<dbReference type="GO" id="GO:0010181">
    <property type="term" value="F:FMN binding"/>
    <property type="evidence" value="ECO:0007669"/>
    <property type="project" value="TreeGrafter"/>
</dbReference>
<dbReference type="PANTHER" id="PTHR30543:SF21">
    <property type="entry name" value="NAD(P)H-DEPENDENT FMN REDUCTASE LOT6"/>
    <property type="match status" value="1"/>
</dbReference>
<dbReference type="Pfam" id="PF03358">
    <property type="entry name" value="FMN_red"/>
    <property type="match status" value="1"/>
</dbReference>
<dbReference type="InterPro" id="IPR005025">
    <property type="entry name" value="FMN_Rdtase-like_dom"/>
</dbReference>
<gene>
    <name evidence="2" type="ORF">NCTC8738_01824</name>
</gene>
<dbReference type="GO" id="GO:0016491">
    <property type="term" value="F:oxidoreductase activity"/>
    <property type="evidence" value="ECO:0007669"/>
    <property type="project" value="InterPro"/>
</dbReference>
<dbReference type="EMBL" id="LS483348">
    <property type="protein sequence ID" value="SQF42997.1"/>
    <property type="molecule type" value="Genomic_DNA"/>
</dbReference>
<dbReference type="GO" id="GO:0005829">
    <property type="term" value="C:cytosol"/>
    <property type="evidence" value="ECO:0007669"/>
    <property type="project" value="TreeGrafter"/>
</dbReference>
<dbReference type="Proteomes" id="UP000248954">
    <property type="component" value="Chromosome 1"/>
</dbReference>
<dbReference type="InterPro" id="IPR029039">
    <property type="entry name" value="Flavoprotein-like_sf"/>
</dbReference>
<dbReference type="Gene3D" id="3.40.50.360">
    <property type="match status" value="1"/>
</dbReference>
<evidence type="ECO:0000259" key="1">
    <source>
        <dbReference type="Pfam" id="PF03358"/>
    </source>
</evidence>
<name>A0AB38G724_9STRE</name>
<evidence type="ECO:0000313" key="3">
    <source>
        <dbReference type="Proteomes" id="UP000248954"/>
    </source>
</evidence>
<dbReference type="AlphaFoldDB" id="A0AB38G724"/>
<protein>
    <submittedName>
        <fullName evidence="2">NADPH-dependent FMN reductase</fullName>
    </submittedName>
</protein>
<dbReference type="PANTHER" id="PTHR30543">
    <property type="entry name" value="CHROMATE REDUCTASE"/>
    <property type="match status" value="1"/>
</dbReference>
<feature type="domain" description="NADPH-dependent FMN reductase-like" evidence="1">
    <location>
        <begin position="1"/>
        <end position="73"/>
    </location>
</feature>
<proteinExistence type="predicted"/>
<sequence length="87" mass="9805">MKLVAIVGTNAKHSYNRLLLKYMAKHFAKEADKEADIEILEITDVPMFNETDDQTESAVIQTFNTKITEADGLSSLHQNTIIPFHQA</sequence>
<accession>A0AB38G724</accession>
<dbReference type="InterPro" id="IPR050712">
    <property type="entry name" value="NAD(P)H-dep_reductase"/>
</dbReference>